<proteinExistence type="predicted"/>
<evidence type="ECO:0000313" key="2">
    <source>
        <dbReference type="Proteomes" id="UP000053319"/>
    </source>
</evidence>
<accession>R7T025</accession>
<evidence type="ECO:0000313" key="1">
    <source>
        <dbReference type="EMBL" id="EJF61661.1"/>
    </source>
</evidence>
<protein>
    <submittedName>
        <fullName evidence="1">Uncharacterized protein</fullName>
    </submittedName>
</protein>
<name>R7T025_DICSQ</name>
<dbReference type="EMBL" id="JH719409">
    <property type="protein sequence ID" value="EJF61661.1"/>
    <property type="molecule type" value="Genomic_DNA"/>
</dbReference>
<dbReference type="HOGENOM" id="CLU_1255959_0_0_1"/>
<reference evidence="1 2" key="1">
    <citation type="journal article" date="2012" name="Science">
        <title>The Paleozoic origin of enzymatic lignin decomposition reconstructed from 31 fungal genomes.</title>
        <authorList>
            <person name="Floudas D."/>
            <person name="Binder M."/>
            <person name="Riley R."/>
            <person name="Barry K."/>
            <person name="Blanchette R.A."/>
            <person name="Henrissat B."/>
            <person name="Martinez A.T."/>
            <person name="Otillar R."/>
            <person name="Spatafora J.W."/>
            <person name="Yadav J.S."/>
            <person name="Aerts A."/>
            <person name="Benoit I."/>
            <person name="Boyd A."/>
            <person name="Carlson A."/>
            <person name="Copeland A."/>
            <person name="Coutinho P.M."/>
            <person name="de Vries R.P."/>
            <person name="Ferreira P."/>
            <person name="Findley K."/>
            <person name="Foster B."/>
            <person name="Gaskell J."/>
            <person name="Glotzer D."/>
            <person name="Gorecki P."/>
            <person name="Heitman J."/>
            <person name="Hesse C."/>
            <person name="Hori C."/>
            <person name="Igarashi K."/>
            <person name="Jurgens J.A."/>
            <person name="Kallen N."/>
            <person name="Kersten P."/>
            <person name="Kohler A."/>
            <person name="Kuees U."/>
            <person name="Kumar T.K.A."/>
            <person name="Kuo A."/>
            <person name="LaButti K."/>
            <person name="Larrondo L.F."/>
            <person name="Lindquist E."/>
            <person name="Ling A."/>
            <person name="Lombard V."/>
            <person name="Lucas S."/>
            <person name="Lundell T."/>
            <person name="Martin R."/>
            <person name="McLaughlin D.J."/>
            <person name="Morgenstern I."/>
            <person name="Morin E."/>
            <person name="Murat C."/>
            <person name="Nagy L.G."/>
            <person name="Nolan M."/>
            <person name="Ohm R.A."/>
            <person name="Patyshakuliyeva A."/>
            <person name="Rokas A."/>
            <person name="Ruiz-Duenas F.J."/>
            <person name="Sabat G."/>
            <person name="Salamov A."/>
            <person name="Samejima M."/>
            <person name="Schmutz J."/>
            <person name="Slot J.C."/>
            <person name="St John F."/>
            <person name="Stenlid J."/>
            <person name="Sun H."/>
            <person name="Sun S."/>
            <person name="Syed K."/>
            <person name="Tsang A."/>
            <person name="Wiebenga A."/>
            <person name="Young D."/>
            <person name="Pisabarro A."/>
            <person name="Eastwood D.C."/>
            <person name="Martin F."/>
            <person name="Cullen D."/>
            <person name="Grigoriev I.V."/>
            <person name="Hibbett D.S."/>
        </authorList>
    </citation>
    <scope>NUCLEOTIDE SEQUENCE [LARGE SCALE GENOMIC DNA]</scope>
    <source>
        <strain evidence="1 2">LYAD-421 SS1</strain>
    </source>
</reference>
<dbReference type="GeneID" id="18839099"/>
<dbReference type="AlphaFoldDB" id="R7T025"/>
<gene>
    <name evidence="1" type="ORF">DICSQDRAFT_170076</name>
</gene>
<organism evidence="1 2">
    <name type="scientific">Dichomitus squalens (strain LYAD-421)</name>
    <name type="common">Western red white-rot fungus</name>
    <dbReference type="NCBI Taxonomy" id="732165"/>
    <lineage>
        <taxon>Eukaryota</taxon>
        <taxon>Fungi</taxon>
        <taxon>Dikarya</taxon>
        <taxon>Basidiomycota</taxon>
        <taxon>Agaricomycotina</taxon>
        <taxon>Agaricomycetes</taxon>
        <taxon>Polyporales</taxon>
        <taxon>Polyporaceae</taxon>
        <taxon>Dichomitus</taxon>
    </lineage>
</organism>
<dbReference type="KEGG" id="dsq:DICSQDRAFT_170076"/>
<sequence>MDAIHFIRRLAANGPPYPGDTPRPVMDFLTSIEADGNTSEDARTDYSSRYFLEAFELFPRHPPTADAPARTKLTYTLLRLALFCAREAYLLDGMDSGRADTLDYTTAGPLYLELDDNFGDVLSSLFDASPLGKLLDEICPSSDDDPSPSVRPACDPPPVRPACDSLHFDSHAHKEVCREVLEDRAGHRRLVLPIETPPTLPAMLPIRLRIAIGSSHRFCS</sequence>
<dbReference type="RefSeq" id="XP_007365756.1">
    <property type="nucleotide sequence ID" value="XM_007365694.1"/>
</dbReference>
<dbReference type="OrthoDB" id="10559605at2759"/>
<dbReference type="Proteomes" id="UP000053319">
    <property type="component" value="Unassembled WGS sequence"/>
</dbReference>